<sequence length="61" mass="7019">MPEHRHGLPTKPKLISEGQPGQYIIDGVKFNMTGKWLLELIDSDIPITYRIEFELDHANSQ</sequence>
<keyword evidence="2" id="KW-1185">Reference proteome</keyword>
<dbReference type="Proteomes" id="UP000011134">
    <property type="component" value="Unassembled WGS sequence"/>
</dbReference>
<evidence type="ECO:0008006" key="3">
    <source>
        <dbReference type="Google" id="ProtNLM"/>
    </source>
</evidence>
<protein>
    <recommendedName>
        <fullName evidence="3">YtkA-like domain-containing protein</fullName>
    </recommendedName>
</protein>
<dbReference type="AlphaFoldDB" id="L8JDM2"/>
<name>L8JDM2_9GAMM</name>
<comment type="caution">
    <text evidence="1">The sequence shown here is derived from an EMBL/GenBank/DDBJ whole genome shotgun (WGS) entry which is preliminary data.</text>
</comment>
<evidence type="ECO:0000313" key="2">
    <source>
        <dbReference type="Proteomes" id="UP000011134"/>
    </source>
</evidence>
<dbReference type="EMBL" id="AMZO01000006">
    <property type="protein sequence ID" value="ELR66915.1"/>
    <property type="molecule type" value="Genomic_DNA"/>
</dbReference>
<reference evidence="1 2" key="1">
    <citation type="submission" date="2012-12" db="EMBL/GenBank/DDBJ databases">
        <title>Genome Assembly of Photobacterium sp. AK15.</title>
        <authorList>
            <person name="Khatri I."/>
            <person name="Vaidya B."/>
            <person name="Srinivas T.N.R."/>
            <person name="Subramanian S."/>
            <person name="Pinnaka A."/>
        </authorList>
    </citation>
    <scope>NUCLEOTIDE SEQUENCE [LARGE SCALE GENOMIC DNA]</scope>
    <source>
        <strain evidence="1 2">AK15</strain>
    </source>
</reference>
<organism evidence="1 2">
    <name type="scientific">Photobacterium marinum</name>
    <dbReference type="NCBI Taxonomy" id="1056511"/>
    <lineage>
        <taxon>Bacteria</taxon>
        <taxon>Pseudomonadati</taxon>
        <taxon>Pseudomonadota</taxon>
        <taxon>Gammaproteobacteria</taxon>
        <taxon>Vibrionales</taxon>
        <taxon>Vibrionaceae</taxon>
        <taxon>Photobacterium</taxon>
    </lineage>
</organism>
<dbReference type="PATRIC" id="fig|1056511.3.peg.1443"/>
<proteinExistence type="predicted"/>
<gene>
    <name evidence="1" type="ORF">C942_04614</name>
</gene>
<accession>L8JDM2</accession>
<evidence type="ECO:0000313" key="1">
    <source>
        <dbReference type="EMBL" id="ELR66915.1"/>
    </source>
</evidence>